<reference evidence="1" key="2">
    <citation type="submission" date="2022-10" db="EMBL/GenBank/DDBJ databases">
        <authorList>
            <consortium name="ENA_rothamsted_submissions"/>
            <consortium name="culmorum"/>
            <person name="King R."/>
        </authorList>
    </citation>
    <scope>NUCLEOTIDE SEQUENCE</scope>
</reference>
<sequence>MSDVANPKKTTRVRRQRSIYQVHYCLERRCAEEMKPLVLTSDLDVQAYHSQVAGHKNTDQYKYTVVTCKKYSRCHIAQDPLVLYNRILQCQNETSLCATSFDFSTTIKALCLKYGTAIPYFSKNEYQKGVNNSSSLVVRLSDKHSVSSTDCHLE</sequence>
<dbReference type="EMBL" id="OU893333">
    <property type="protein sequence ID" value="CAG9788493.1"/>
    <property type="molecule type" value="Genomic_DNA"/>
</dbReference>
<evidence type="ECO:0000313" key="2">
    <source>
        <dbReference type="Proteomes" id="UP001153714"/>
    </source>
</evidence>
<dbReference type="OrthoDB" id="338650at2759"/>
<dbReference type="AlphaFoldDB" id="A0A9N9R2Y8"/>
<dbReference type="Proteomes" id="UP001153714">
    <property type="component" value="Chromosome 2"/>
</dbReference>
<name>A0A9N9R2Y8_9NEOP</name>
<evidence type="ECO:0000313" key="1">
    <source>
        <dbReference type="EMBL" id="CAG9788493.1"/>
    </source>
</evidence>
<reference evidence="1" key="1">
    <citation type="submission" date="2021-12" db="EMBL/GenBank/DDBJ databases">
        <authorList>
            <person name="King R."/>
        </authorList>
    </citation>
    <scope>NUCLEOTIDE SEQUENCE</scope>
</reference>
<organism evidence="1 2">
    <name type="scientific">Diatraea saccharalis</name>
    <name type="common">sugarcane borer</name>
    <dbReference type="NCBI Taxonomy" id="40085"/>
    <lineage>
        <taxon>Eukaryota</taxon>
        <taxon>Metazoa</taxon>
        <taxon>Ecdysozoa</taxon>
        <taxon>Arthropoda</taxon>
        <taxon>Hexapoda</taxon>
        <taxon>Insecta</taxon>
        <taxon>Pterygota</taxon>
        <taxon>Neoptera</taxon>
        <taxon>Endopterygota</taxon>
        <taxon>Lepidoptera</taxon>
        <taxon>Glossata</taxon>
        <taxon>Ditrysia</taxon>
        <taxon>Pyraloidea</taxon>
        <taxon>Crambidae</taxon>
        <taxon>Crambinae</taxon>
        <taxon>Diatraea</taxon>
    </lineage>
</organism>
<keyword evidence="2" id="KW-1185">Reference proteome</keyword>
<protein>
    <submittedName>
        <fullName evidence="1">Uncharacterized protein</fullName>
    </submittedName>
</protein>
<gene>
    <name evidence="1" type="ORF">DIATSA_LOCUS6292</name>
</gene>
<proteinExistence type="predicted"/>
<accession>A0A9N9R2Y8</accession>